<dbReference type="EMBL" id="VBWN01000003">
    <property type="protein sequence ID" value="TLF42384.1"/>
    <property type="molecule type" value="Genomic_DNA"/>
</dbReference>
<dbReference type="RefSeq" id="WP_138117806.1">
    <property type="nucleotide sequence ID" value="NZ_VBWN01000003.1"/>
</dbReference>
<keyword evidence="1" id="KW-0812">Transmembrane</keyword>
<evidence type="ECO:0000313" key="2">
    <source>
        <dbReference type="EMBL" id="TLF42384.1"/>
    </source>
</evidence>
<feature type="transmembrane region" description="Helical" evidence="1">
    <location>
        <begin position="20"/>
        <end position="41"/>
    </location>
</feature>
<keyword evidence="1" id="KW-0472">Membrane</keyword>
<proteinExistence type="predicted"/>
<protein>
    <submittedName>
        <fullName evidence="2">Uncharacterized protein</fullName>
    </submittedName>
</protein>
<keyword evidence="1" id="KW-1133">Transmembrane helix</keyword>
<organism evidence="2 3">
    <name type="scientific">Lacticaseibacillus zeae</name>
    <name type="common">Lactobacillus zeae</name>
    <dbReference type="NCBI Taxonomy" id="57037"/>
    <lineage>
        <taxon>Bacteria</taxon>
        <taxon>Bacillati</taxon>
        <taxon>Bacillota</taxon>
        <taxon>Bacilli</taxon>
        <taxon>Lactobacillales</taxon>
        <taxon>Lactobacillaceae</taxon>
        <taxon>Lacticaseibacillus</taxon>
    </lineage>
</organism>
<comment type="caution">
    <text evidence="2">The sequence shown here is derived from an EMBL/GenBank/DDBJ whole genome shotgun (WGS) entry which is preliminary data.</text>
</comment>
<sequence length="68" mass="7199">MVLQLSNHIPTKGGASLSSVIDAFAAITAGLGSAIVMVNVFTRLIKALEKLCHAVYELKQALGKFRGK</sequence>
<evidence type="ECO:0000256" key="1">
    <source>
        <dbReference type="SAM" id="Phobius"/>
    </source>
</evidence>
<evidence type="ECO:0000313" key="3">
    <source>
        <dbReference type="Proteomes" id="UP000307781"/>
    </source>
</evidence>
<gene>
    <name evidence="2" type="ORF">FEI14_05695</name>
</gene>
<reference evidence="2 3" key="1">
    <citation type="submission" date="2019-05" db="EMBL/GenBank/DDBJ databases">
        <title>Genome-based reclassification of Lactobacillus casei as Lactobacillus casei subsp. casei. subsp.nov., description of Lactobacillus casei subsp. zeae subsp. nov., and emended description of Lactobacillus casei.</title>
        <authorList>
            <person name="Huang C.-H."/>
        </authorList>
    </citation>
    <scope>NUCLEOTIDE SEQUENCE [LARGE SCALE GENOMIC DNA]</scope>
    <source>
        <strain evidence="2 3">CRBIP24.58</strain>
    </source>
</reference>
<dbReference type="AlphaFoldDB" id="A0A5R8LYG5"/>
<dbReference type="Proteomes" id="UP000307781">
    <property type="component" value="Unassembled WGS sequence"/>
</dbReference>
<name>A0A5R8LYG5_LACZE</name>
<accession>A0A5R8LYG5</accession>